<accession>A0A7H4NXL4</accession>
<feature type="region of interest" description="Disordered" evidence="1">
    <location>
        <begin position="50"/>
        <end position="82"/>
    </location>
</feature>
<evidence type="ECO:0000313" key="2">
    <source>
        <dbReference type="EMBL" id="STW04929.1"/>
    </source>
</evidence>
<dbReference type="Proteomes" id="UP000254571">
    <property type="component" value="Unassembled WGS sequence"/>
</dbReference>
<gene>
    <name evidence="2" type="ORF">NCTC9149_01288</name>
</gene>
<dbReference type="AlphaFoldDB" id="A0A7H4NXL4"/>
<reference evidence="2 3" key="1">
    <citation type="submission" date="2018-06" db="EMBL/GenBank/DDBJ databases">
        <authorList>
            <consortium name="Pathogen Informatics"/>
            <person name="Doyle S."/>
        </authorList>
    </citation>
    <scope>NUCLEOTIDE SEQUENCE [LARGE SCALE GENOMIC DNA]</scope>
    <source>
        <strain evidence="2 3">NCTC9149</strain>
    </source>
</reference>
<comment type="caution">
    <text evidence="2">The sequence shown here is derived from an EMBL/GenBank/DDBJ whole genome shotgun (WGS) entry which is preliminary data.</text>
</comment>
<feature type="compositionally biased region" description="Low complexity" evidence="1">
    <location>
        <begin position="65"/>
        <end position="74"/>
    </location>
</feature>
<sequence>MNTSELETLIRTILSEQLTPAQTPEQPQGKGIFQSVSEAIDAAHQAFLRYQQCPAENPQRHHQRNAPGADAAAGRAGGRERQ</sequence>
<evidence type="ECO:0000313" key="3">
    <source>
        <dbReference type="Proteomes" id="UP000254571"/>
    </source>
</evidence>
<name>A0A7H4NXL4_9ENTR</name>
<protein>
    <submittedName>
        <fullName evidence="2">CoA-acylating propionaldehyde dehydrogenase</fullName>
    </submittedName>
</protein>
<organism evidence="2 3">
    <name type="scientific">Klebsiella grimontii</name>
    <dbReference type="NCBI Taxonomy" id="2058152"/>
    <lineage>
        <taxon>Bacteria</taxon>
        <taxon>Pseudomonadati</taxon>
        <taxon>Pseudomonadota</taxon>
        <taxon>Gammaproteobacteria</taxon>
        <taxon>Enterobacterales</taxon>
        <taxon>Enterobacteriaceae</taxon>
        <taxon>Klebsiella/Raoultella group</taxon>
        <taxon>Klebsiella</taxon>
    </lineage>
</organism>
<evidence type="ECO:0000256" key="1">
    <source>
        <dbReference type="SAM" id="MobiDB-lite"/>
    </source>
</evidence>
<proteinExistence type="predicted"/>
<dbReference type="EMBL" id="UGMX01000002">
    <property type="protein sequence ID" value="STW04929.1"/>
    <property type="molecule type" value="Genomic_DNA"/>
</dbReference>